<feature type="compositionally biased region" description="Polar residues" evidence="1">
    <location>
        <begin position="81"/>
        <end position="90"/>
    </location>
</feature>
<feature type="region of interest" description="Disordered" evidence="1">
    <location>
        <begin position="1"/>
        <end position="147"/>
    </location>
</feature>
<proteinExistence type="predicted"/>
<evidence type="ECO:0000313" key="2">
    <source>
        <dbReference type="EMBL" id="OWP01505.1"/>
    </source>
</evidence>
<dbReference type="AlphaFoldDB" id="A0A218Z2K1"/>
<keyword evidence="3" id="KW-1185">Reference proteome</keyword>
<dbReference type="EMBL" id="MZNU01000275">
    <property type="protein sequence ID" value="OWP01505.1"/>
    <property type="molecule type" value="Genomic_DNA"/>
</dbReference>
<reference evidence="2 3" key="1">
    <citation type="submission" date="2017-04" db="EMBL/GenBank/DDBJ databases">
        <title>Draft genome sequence of Marssonina coronaria NL1: causal agent of apple blotch.</title>
        <authorList>
            <person name="Cheng Q."/>
        </authorList>
    </citation>
    <scope>NUCLEOTIDE SEQUENCE [LARGE SCALE GENOMIC DNA]</scope>
    <source>
        <strain evidence="2 3">NL1</strain>
    </source>
</reference>
<organism evidence="2 3">
    <name type="scientific">Diplocarpon coronariae</name>
    <dbReference type="NCBI Taxonomy" id="2795749"/>
    <lineage>
        <taxon>Eukaryota</taxon>
        <taxon>Fungi</taxon>
        <taxon>Dikarya</taxon>
        <taxon>Ascomycota</taxon>
        <taxon>Pezizomycotina</taxon>
        <taxon>Leotiomycetes</taxon>
        <taxon>Helotiales</taxon>
        <taxon>Drepanopezizaceae</taxon>
        <taxon>Diplocarpon</taxon>
    </lineage>
</organism>
<name>A0A218Z2K1_9HELO</name>
<sequence>MHATHERPDDTADLDSPNIERTSRDAVQRARIGATRECREDSNESALQPIANHSPNMHVSKRHNHAPSGITPHPVPPRPGSRTQALTPDPTSGPELGSGAGRLQDAATTSASALDRADGGELLVSSPGEGRPRDAYAHGTVPRATGA</sequence>
<gene>
    <name evidence="2" type="ORF">B2J93_6386</name>
</gene>
<feature type="compositionally biased region" description="Basic and acidic residues" evidence="1">
    <location>
        <begin position="21"/>
        <end position="42"/>
    </location>
</feature>
<comment type="caution">
    <text evidence="2">The sequence shown here is derived from an EMBL/GenBank/DDBJ whole genome shotgun (WGS) entry which is preliminary data.</text>
</comment>
<dbReference type="InParanoid" id="A0A218Z2K1"/>
<feature type="compositionally biased region" description="Basic and acidic residues" evidence="1">
    <location>
        <begin position="1"/>
        <end position="10"/>
    </location>
</feature>
<evidence type="ECO:0000256" key="1">
    <source>
        <dbReference type="SAM" id="MobiDB-lite"/>
    </source>
</evidence>
<dbReference type="Proteomes" id="UP000242519">
    <property type="component" value="Unassembled WGS sequence"/>
</dbReference>
<evidence type="ECO:0000313" key="3">
    <source>
        <dbReference type="Proteomes" id="UP000242519"/>
    </source>
</evidence>
<accession>A0A218Z2K1</accession>
<protein>
    <submittedName>
        <fullName evidence="2">Uncharacterized protein</fullName>
    </submittedName>
</protein>